<keyword evidence="3" id="KW-0479">Metal-binding</keyword>
<protein>
    <submittedName>
        <fullName evidence="7">His-Xaa-Ser system radical SAM maturase HxsC</fullName>
    </submittedName>
</protein>
<dbReference type="CDD" id="cd01335">
    <property type="entry name" value="Radical_SAM"/>
    <property type="match status" value="1"/>
</dbReference>
<evidence type="ECO:0000256" key="2">
    <source>
        <dbReference type="ARBA" id="ARBA00022691"/>
    </source>
</evidence>
<evidence type="ECO:0000256" key="5">
    <source>
        <dbReference type="ARBA" id="ARBA00023014"/>
    </source>
</evidence>
<dbReference type="PROSITE" id="PS51918">
    <property type="entry name" value="RADICAL_SAM"/>
    <property type="match status" value="1"/>
</dbReference>
<dbReference type="SUPFAM" id="SSF102114">
    <property type="entry name" value="Radical SAM enzymes"/>
    <property type="match status" value="1"/>
</dbReference>
<dbReference type="SFLD" id="SFLDS00029">
    <property type="entry name" value="Radical_SAM"/>
    <property type="match status" value="1"/>
</dbReference>
<dbReference type="Gene3D" id="3.20.20.70">
    <property type="entry name" value="Aldolase class I"/>
    <property type="match status" value="1"/>
</dbReference>
<dbReference type="PANTHER" id="PTHR11228">
    <property type="entry name" value="RADICAL SAM DOMAIN PROTEIN"/>
    <property type="match status" value="1"/>
</dbReference>
<keyword evidence="8" id="KW-1185">Reference proteome</keyword>
<dbReference type="InterPro" id="IPR013785">
    <property type="entry name" value="Aldolase_TIM"/>
</dbReference>
<comment type="caution">
    <text evidence="7">The sequence shown here is derived from an EMBL/GenBank/DDBJ whole genome shotgun (WGS) entry which is preliminary data.</text>
</comment>
<name>A0ABX4Y241_9PSED</name>
<keyword evidence="4" id="KW-0408">Iron</keyword>
<organism evidence="7 8">
    <name type="scientific">Pseudomonas gingeri NCPPB 3146 = LMG 5327</name>
    <dbReference type="NCBI Taxonomy" id="707248"/>
    <lineage>
        <taxon>Bacteria</taxon>
        <taxon>Pseudomonadati</taxon>
        <taxon>Pseudomonadota</taxon>
        <taxon>Gammaproteobacteria</taxon>
        <taxon>Pseudomonadales</taxon>
        <taxon>Pseudomonadaceae</taxon>
        <taxon>Pseudomonas</taxon>
    </lineage>
</organism>
<dbReference type="Proteomes" id="UP000236232">
    <property type="component" value="Unassembled WGS sequence"/>
</dbReference>
<evidence type="ECO:0000313" key="8">
    <source>
        <dbReference type="Proteomes" id="UP000236232"/>
    </source>
</evidence>
<dbReference type="InterPro" id="IPR058240">
    <property type="entry name" value="rSAM_sf"/>
</dbReference>
<dbReference type="SFLD" id="SFLDG01067">
    <property type="entry name" value="SPASM/twitch_domain_containing"/>
    <property type="match status" value="1"/>
</dbReference>
<proteinExistence type="predicted"/>
<evidence type="ECO:0000256" key="1">
    <source>
        <dbReference type="ARBA" id="ARBA00001966"/>
    </source>
</evidence>
<accession>A0ABX4Y241</accession>
<comment type="cofactor">
    <cofactor evidence="1">
        <name>[4Fe-4S] cluster</name>
        <dbReference type="ChEBI" id="CHEBI:49883"/>
    </cofactor>
</comment>
<dbReference type="Pfam" id="PF04055">
    <property type="entry name" value="Radical_SAM"/>
    <property type="match status" value="1"/>
</dbReference>
<dbReference type="InterPro" id="IPR050377">
    <property type="entry name" value="Radical_SAM_PqqE_MftC-like"/>
</dbReference>
<dbReference type="SFLD" id="SFLDG01103">
    <property type="entry name" value="Uncharacterised_Radical_SAM_Su"/>
    <property type="match status" value="1"/>
</dbReference>
<dbReference type="EMBL" id="POWE01000094">
    <property type="protein sequence ID" value="PNQ91409.1"/>
    <property type="molecule type" value="Genomic_DNA"/>
</dbReference>
<evidence type="ECO:0000259" key="6">
    <source>
        <dbReference type="PROSITE" id="PS51918"/>
    </source>
</evidence>
<dbReference type="PANTHER" id="PTHR11228:SF7">
    <property type="entry name" value="PQQA PEPTIDE CYCLASE"/>
    <property type="match status" value="1"/>
</dbReference>
<dbReference type="InterPro" id="IPR007197">
    <property type="entry name" value="rSAM"/>
</dbReference>
<evidence type="ECO:0000313" key="7">
    <source>
        <dbReference type="EMBL" id="PNQ91409.1"/>
    </source>
</evidence>
<gene>
    <name evidence="7" type="primary">hxsC</name>
    <name evidence="7" type="ORF">CCU68_16695</name>
</gene>
<reference evidence="7 8" key="1">
    <citation type="submission" date="2018-01" db="EMBL/GenBank/DDBJ databases">
        <title>Draft Genome Sequence of Pseudomonas gingeri NCPPB 3146 (LMG 5327), a White Line Reaction Producer.</title>
        <authorList>
            <person name="Rokni-Zadeh H."/>
            <person name="Bahrami T."/>
            <person name="Zarvandi S."/>
            <person name="Changi-Ashtiani M."/>
            <person name="De Mot R."/>
        </authorList>
    </citation>
    <scope>NUCLEOTIDE SEQUENCE [LARGE SCALE GENOMIC DNA]</scope>
    <source>
        <strain evidence="8">NCPPB 3146 \ LMG 5327</strain>
    </source>
</reference>
<evidence type="ECO:0000256" key="4">
    <source>
        <dbReference type="ARBA" id="ARBA00023004"/>
    </source>
</evidence>
<dbReference type="RefSeq" id="WP_042936352.1">
    <property type="nucleotide sequence ID" value="NZ_JH730852.1"/>
</dbReference>
<keyword evidence="5" id="KW-0411">Iron-sulfur</keyword>
<keyword evidence="2" id="KW-0949">S-adenosyl-L-methionine</keyword>
<evidence type="ECO:0000256" key="3">
    <source>
        <dbReference type="ARBA" id="ARBA00022723"/>
    </source>
</evidence>
<sequence>MSMLRLDTQFTIRNLTRRRLFKIITVQELIEKGVGACAGDAVFEDLMLWLDHKHTSDLSSLMTLPVGGFLLADHSLDDQHTNATLLSHPRDMQVVQPGDVISVGPESSMVRVLYRRDSNSNLLFMTDRCNSLCLMCSQPPKDIDDRWHIDENLKLIDLIDPGVEQLGISGGEPTLYRDGLLAIIAHAKAVLPEKSLHILSNGRLLRDPSWIEDLKQVGHNQLTWGVPLYADNAAEHDHIVQAPGAFSETMAGLYNLQRAGQQIEIRVVLSKLTATRLPELAHFLFRNLPFVNHVALMGIENTGLAKKNYETLWIDPADYQEQLKLAAWFLDIRGLAVSIYNLPLCVLDPGLRSFYRQSISDWKNLFIDACQGCAATKSCAGFFKSHSERWQSRNIRPLSRDELRHTQGATYEIA</sequence>
<feature type="domain" description="Radical SAM core" evidence="6">
    <location>
        <begin position="115"/>
        <end position="333"/>
    </location>
</feature>
<dbReference type="InterPro" id="IPR024032">
    <property type="entry name" value="rSAM_paired_HxsC"/>
</dbReference>
<dbReference type="NCBIfam" id="TIGR03977">
    <property type="entry name" value="rSAM_pair_HxsC"/>
    <property type="match status" value="1"/>
</dbReference>